<dbReference type="Gene3D" id="3.40.50.1000">
    <property type="entry name" value="HAD superfamily/HAD-like"/>
    <property type="match status" value="1"/>
</dbReference>
<evidence type="ECO:0008006" key="6">
    <source>
        <dbReference type="Google" id="ProtNLM"/>
    </source>
</evidence>
<comment type="cofactor">
    <cofactor evidence="1">
        <name>Mg(2+)</name>
        <dbReference type="ChEBI" id="CHEBI:18420"/>
    </cofactor>
</comment>
<dbReference type="Gene3D" id="1.10.150.240">
    <property type="entry name" value="Putative phosphatase, domain 2"/>
    <property type="match status" value="1"/>
</dbReference>
<evidence type="ECO:0000313" key="5">
    <source>
        <dbReference type="Proteomes" id="UP000007115"/>
    </source>
</evidence>
<dbReference type="OrthoDB" id="444127at2759"/>
<evidence type="ECO:0000256" key="3">
    <source>
        <dbReference type="ARBA" id="ARBA00022842"/>
    </source>
</evidence>
<dbReference type="InterPro" id="IPR023198">
    <property type="entry name" value="PGP-like_dom2"/>
</dbReference>
<organism evidence="4 5">
    <name type="scientific">Hypocrea virens (strain Gv29-8 / FGSC 10586)</name>
    <name type="common">Gliocladium virens</name>
    <name type="synonym">Trichoderma virens</name>
    <dbReference type="NCBI Taxonomy" id="413071"/>
    <lineage>
        <taxon>Eukaryota</taxon>
        <taxon>Fungi</taxon>
        <taxon>Dikarya</taxon>
        <taxon>Ascomycota</taxon>
        <taxon>Pezizomycotina</taxon>
        <taxon>Sordariomycetes</taxon>
        <taxon>Hypocreomycetidae</taxon>
        <taxon>Hypocreales</taxon>
        <taxon>Hypocreaceae</taxon>
        <taxon>Trichoderma</taxon>
    </lineage>
</organism>
<name>G9N4P4_HYPVG</name>
<feature type="non-terminal residue" evidence="4">
    <location>
        <position position="210"/>
    </location>
</feature>
<dbReference type="InterPro" id="IPR051400">
    <property type="entry name" value="HAD-like_hydrolase"/>
</dbReference>
<keyword evidence="5" id="KW-1185">Reference proteome</keyword>
<dbReference type="RefSeq" id="XP_013952763.1">
    <property type="nucleotide sequence ID" value="XM_014097288.1"/>
</dbReference>
<reference evidence="4 5" key="1">
    <citation type="journal article" date="2011" name="Genome Biol.">
        <title>Comparative genome sequence analysis underscores mycoparasitism as the ancestral life style of Trichoderma.</title>
        <authorList>
            <person name="Kubicek C.P."/>
            <person name="Herrera-Estrella A."/>
            <person name="Seidl-Seiboth V."/>
            <person name="Martinez D.A."/>
            <person name="Druzhinina I.S."/>
            <person name="Thon M."/>
            <person name="Zeilinger S."/>
            <person name="Casas-Flores S."/>
            <person name="Horwitz B.A."/>
            <person name="Mukherjee P.K."/>
            <person name="Mukherjee M."/>
            <person name="Kredics L."/>
            <person name="Alcaraz L.D."/>
            <person name="Aerts A."/>
            <person name="Antal Z."/>
            <person name="Atanasova L."/>
            <person name="Cervantes-Badillo M.G."/>
            <person name="Challacombe J."/>
            <person name="Chertkov O."/>
            <person name="McCluskey K."/>
            <person name="Coulpier F."/>
            <person name="Deshpande N."/>
            <person name="von Doehren H."/>
            <person name="Ebbole D.J."/>
            <person name="Esquivel-Naranjo E.U."/>
            <person name="Fekete E."/>
            <person name="Flipphi M."/>
            <person name="Glaser F."/>
            <person name="Gomez-Rodriguez E.Y."/>
            <person name="Gruber S."/>
            <person name="Han C."/>
            <person name="Henrissat B."/>
            <person name="Hermosa R."/>
            <person name="Hernandez-Onate M."/>
            <person name="Karaffa L."/>
            <person name="Kosti I."/>
            <person name="Le Crom S."/>
            <person name="Lindquist E."/>
            <person name="Lucas S."/>
            <person name="Luebeck M."/>
            <person name="Luebeck P.S."/>
            <person name="Margeot A."/>
            <person name="Metz B."/>
            <person name="Misra M."/>
            <person name="Nevalainen H."/>
            <person name="Omann M."/>
            <person name="Packer N."/>
            <person name="Perrone G."/>
            <person name="Uresti-Rivera E.E."/>
            <person name="Salamov A."/>
            <person name="Schmoll M."/>
            <person name="Seiboth B."/>
            <person name="Shapiro H."/>
            <person name="Sukno S."/>
            <person name="Tamayo-Ramos J.A."/>
            <person name="Tisch D."/>
            <person name="Wiest A."/>
            <person name="Wilkinson H.H."/>
            <person name="Zhang M."/>
            <person name="Coutinho P.M."/>
            <person name="Kenerley C.M."/>
            <person name="Monte E."/>
            <person name="Baker S.E."/>
            <person name="Grigoriev I.V."/>
        </authorList>
    </citation>
    <scope>NUCLEOTIDE SEQUENCE [LARGE SCALE GENOMIC DNA]</scope>
    <source>
        <strain evidence="5">Gv29-8 / FGSC 10586</strain>
    </source>
</reference>
<evidence type="ECO:0000256" key="1">
    <source>
        <dbReference type="ARBA" id="ARBA00001946"/>
    </source>
</evidence>
<protein>
    <recommendedName>
        <fullName evidence="6">HAD family hydrolase</fullName>
    </recommendedName>
</protein>
<comment type="caution">
    <text evidence="4">The sequence shown here is derived from an EMBL/GenBank/DDBJ whole genome shotgun (WGS) entry which is preliminary data.</text>
</comment>
<dbReference type="GO" id="GO:0044281">
    <property type="term" value="P:small molecule metabolic process"/>
    <property type="evidence" value="ECO:0007669"/>
    <property type="project" value="UniProtKB-ARBA"/>
</dbReference>
<dbReference type="InterPro" id="IPR036412">
    <property type="entry name" value="HAD-like_sf"/>
</dbReference>
<dbReference type="InterPro" id="IPR006549">
    <property type="entry name" value="HAD-SF_hydro_IIIA"/>
</dbReference>
<dbReference type="PANTHER" id="PTHR46470">
    <property type="entry name" value="N-ACYLNEURAMINATE-9-PHOSPHATASE"/>
    <property type="match status" value="1"/>
</dbReference>
<keyword evidence="3" id="KW-0460">Magnesium</keyword>
<dbReference type="HOGENOM" id="CLU_045011_8_1_1"/>
<dbReference type="SUPFAM" id="SSF56784">
    <property type="entry name" value="HAD-like"/>
    <property type="match status" value="1"/>
</dbReference>
<dbReference type="AlphaFoldDB" id="G9N4P4"/>
<keyword evidence="2" id="KW-0378">Hydrolase</keyword>
<dbReference type="VEuPathDB" id="FungiDB:TRIVIDRAFT_50980"/>
<dbReference type="GO" id="GO:0016791">
    <property type="term" value="F:phosphatase activity"/>
    <property type="evidence" value="ECO:0007669"/>
    <property type="project" value="UniProtKB-ARBA"/>
</dbReference>
<dbReference type="InParanoid" id="G9N4P4"/>
<dbReference type="EMBL" id="ABDF02000086">
    <property type="protein sequence ID" value="EHK18568.1"/>
    <property type="molecule type" value="Genomic_DNA"/>
</dbReference>
<sequence length="210" mass="23640">MEPTRMKVVFFDLDGTLFDHDHSLRLAISAIQRKYSGLAGKNVEELTGQYNAALQRAYDAYLDKTITYEEADIRKIHLFFASLGLPEPSLDEVQEFRDAYKVVYRENRRATPGSIEALARLREHGFRIAVITNGQVEDQAAKAKAIGIMHLIDRIITSEETGYRKPDCRIFQYAIEQLGASLDTTWMIGDSADSDIKGALDAQLAAIMYS</sequence>
<dbReference type="SFLD" id="SFLDG01129">
    <property type="entry name" value="C1.5:_HAD__Beta-PGM__Phosphata"/>
    <property type="match status" value="1"/>
</dbReference>
<dbReference type="PRINTS" id="PR00413">
    <property type="entry name" value="HADHALOGNASE"/>
</dbReference>
<dbReference type="OMA" id="CNFFDHI"/>
<dbReference type="Pfam" id="PF00702">
    <property type="entry name" value="Hydrolase"/>
    <property type="match status" value="1"/>
</dbReference>
<gene>
    <name evidence="4" type="ORF">TRIVIDRAFT_50980</name>
</gene>
<dbReference type="NCBIfam" id="TIGR01662">
    <property type="entry name" value="HAD-SF-IIIA"/>
    <property type="match status" value="1"/>
</dbReference>
<dbReference type="GeneID" id="25795053"/>
<dbReference type="Proteomes" id="UP000007115">
    <property type="component" value="Unassembled WGS sequence"/>
</dbReference>
<evidence type="ECO:0000256" key="2">
    <source>
        <dbReference type="ARBA" id="ARBA00022801"/>
    </source>
</evidence>
<evidence type="ECO:0000313" key="4">
    <source>
        <dbReference type="EMBL" id="EHK18568.1"/>
    </source>
</evidence>
<dbReference type="PANTHER" id="PTHR46470:SF4">
    <property type="entry name" value="5-AMINO-6-(5-PHOSPHO-D-RIBITYLAMINO)URACIL PHOSPHATASE YIGB"/>
    <property type="match status" value="1"/>
</dbReference>
<dbReference type="STRING" id="413071.G9N4P4"/>
<accession>G9N4P4</accession>
<proteinExistence type="predicted"/>
<dbReference type="NCBIfam" id="TIGR01549">
    <property type="entry name" value="HAD-SF-IA-v1"/>
    <property type="match status" value="1"/>
</dbReference>
<dbReference type="eggNOG" id="KOG3085">
    <property type="taxonomic scope" value="Eukaryota"/>
</dbReference>
<dbReference type="SFLD" id="SFLDS00003">
    <property type="entry name" value="Haloacid_Dehalogenase"/>
    <property type="match status" value="1"/>
</dbReference>
<dbReference type="InterPro" id="IPR023214">
    <property type="entry name" value="HAD_sf"/>
</dbReference>
<dbReference type="InterPro" id="IPR006439">
    <property type="entry name" value="HAD-SF_hydro_IA"/>
</dbReference>